<evidence type="ECO:0000259" key="2">
    <source>
        <dbReference type="Pfam" id="PF04909"/>
    </source>
</evidence>
<reference evidence="3" key="1">
    <citation type="submission" date="2019-11" db="EMBL/GenBank/DDBJ databases">
        <authorList>
            <person name="Feng L."/>
        </authorList>
    </citation>
    <scope>NUCLEOTIDE SEQUENCE</scope>
    <source>
        <strain evidence="3">CbolteaeLFYP116</strain>
    </source>
</reference>
<keyword evidence="3" id="KW-0378">Hydrolase</keyword>
<evidence type="ECO:0000313" key="3">
    <source>
        <dbReference type="EMBL" id="VYT57505.1"/>
    </source>
</evidence>
<gene>
    <name evidence="3" type="ORF">CBLFYP116_00567</name>
</gene>
<dbReference type="InterPro" id="IPR032465">
    <property type="entry name" value="ACMSD"/>
</dbReference>
<accession>A0A6N2XT35</accession>
<protein>
    <submittedName>
        <fullName evidence="3">Amidohydrolase</fullName>
    </submittedName>
</protein>
<dbReference type="GO" id="GO:0016831">
    <property type="term" value="F:carboxy-lyase activity"/>
    <property type="evidence" value="ECO:0007669"/>
    <property type="project" value="InterPro"/>
</dbReference>
<feature type="domain" description="Amidohydrolase-related" evidence="2">
    <location>
        <begin position="3"/>
        <end position="319"/>
    </location>
</feature>
<dbReference type="PANTHER" id="PTHR21240">
    <property type="entry name" value="2-AMINO-3-CARBOXYLMUCONATE-6-SEMIALDEHYDE DECARBOXYLASE"/>
    <property type="match status" value="1"/>
</dbReference>
<dbReference type="InterPro" id="IPR006680">
    <property type="entry name" value="Amidohydro-rel"/>
</dbReference>
<sequence>MIIDVHAHYIPASLADNEKFSDLFYVKEDTFGKTMFIKNRELRPFNPGLIYLDEQIADMDKAGIDMRFISLPPFALNYEDCRCKDWTRESNKALSEDASLHRNRFRYLATLPMADMEGTIREIDRVINDPLCAGIEIATNIAGMELDDAYLEPFWKKAAEYEIFVLLHPHYTIKSARLERYHLRNLMGNPLDTTIAAFALMTGDVASKYPGVKICFSHSGGYTPYAIARFEHARKVRKEFKGVQKSYEECCRSFYYDTILHDAETLQFVESKVTSSHLLMGTDYPFDMGDEEPVHTVSSMKIPREKISDILGGNIERLIGDGI</sequence>
<evidence type="ECO:0000256" key="1">
    <source>
        <dbReference type="ARBA" id="ARBA00023239"/>
    </source>
</evidence>
<dbReference type="EMBL" id="CACRTF010000032">
    <property type="protein sequence ID" value="VYT57505.1"/>
    <property type="molecule type" value="Genomic_DNA"/>
</dbReference>
<name>A0A6N2XT35_9FIRM</name>
<dbReference type="RefSeq" id="WP_002573886.1">
    <property type="nucleotide sequence ID" value="NZ_BAABZS010000001.1"/>
</dbReference>
<organism evidence="3">
    <name type="scientific">Enterocloster bolteae</name>
    <dbReference type="NCBI Taxonomy" id="208479"/>
    <lineage>
        <taxon>Bacteria</taxon>
        <taxon>Bacillati</taxon>
        <taxon>Bacillota</taxon>
        <taxon>Clostridia</taxon>
        <taxon>Lachnospirales</taxon>
        <taxon>Lachnospiraceae</taxon>
        <taxon>Enterocloster</taxon>
    </lineage>
</organism>
<dbReference type="GeneID" id="23111324"/>
<dbReference type="GO" id="GO:0019748">
    <property type="term" value="P:secondary metabolic process"/>
    <property type="evidence" value="ECO:0007669"/>
    <property type="project" value="TreeGrafter"/>
</dbReference>
<proteinExistence type="predicted"/>
<dbReference type="AlphaFoldDB" id="A0A6N2XT35"/>
<dbReference type="GO" id="GO:0016787">
    <property type="term" value="F:hydrolase activity"/>
    <property type="evidence" value="ECO:0007669"/>
    <property type="project" value="UniProtKB-KW"/>
</dbReference>
<dbReference type="Gene3D" id="3.20.20.140">
    <property type="entry name" value="Metal-dependent hydrolases"/>
    <property type="match status" value="1"/>
</dbReference>
<dbReference type="InterPro" id="IPR032466">
    <property type="entry name" value="Metal_Hydrolase"/>
</dbReference>
<dbReference type="Pfam" id="PF04909">
    <property type="entry name" value="Amidohydro_2"/>
    <property type="match status" value="1"/>
</dbReference>
<keyword evidence="1" id="KW-0456">Lyase</keyword>
<dbReference type="GO" id="GO:0005737">
    <property type="term" value="C:cytoplasm"/>
    <property type="evidence" value="ECO:0007669"/>
    <property type="project" value="TreeGrafter"/>
</dbReference>
<dbReference type="SUPFAM" id="SSF51556">
    <property type="entry name" value="Metallo-dependent hydrolases"/>
    <property type="match status" value="1"/>
</dbReference>
<dbReference type="PANTHER" id="PTHR21240:SF28">
    <property type="entry name" value="ISO-OROTATE DECARBOXYLASE (EUROFUNG)"/>
    <property type="match status" value="1"/>
</dbReference>